<dbReference type="PANTHER" id="PTHR46796">
    <property type="entry name" value="HTH-TYPE TRANSCRIPTIONAL ACTIVATOR RHAS-RELATED"/>
    <property type="match status" value="1"/>
</dbReference>
<name>A0A1T5BTB2_9SPHN</name>
<dbReference type="InterPro" id="IPR050204">
    <property type="entry name" value="AraC_XylS_family_regulators"/>
</dbReference>
<feature type="domain" description="HTH araC/xylS-type" evidence="6">
    <location>
        <begin position="234"/>
        <end position="333"/>
    </location>
</feature>
<dbReference type="Pfam" id="PF14525">
    <property type="entry name" value="AraC_binding_2"/>
    <property type="match status" value="1"/>
</dbReference>
<keyword evidence="1" id="KW-0805">Transcription regulation</keyword>
<feature type="region of interest" description="Disordered" evidence="5">
    <location>
        <begin position="1"/>
        <end position="23"/>
    </location>
</feature>
<keyword evidence="3" id="KW-0010">Activator</keyword>
<organism evidence="7 8">
    <name type="scientific">Rhizorhabdus histidinilytica</name>
    <dbReference type="NCBI Taxonomy" id="439228"/>
    <lineage>
        <taxon>Bacteria</taxon>
        <taxon>Pseudomonadati</taxon>
        <taxon>Pseudomonadota</taxon>
        <taxon>Alphaproteobacteria</taxon>
        <taxon>Sphingomonadales</taxon>
        <taxon>Sphingomonadaceae</taxon>
        <taxon>Rhizorhabdus</taxon>
    </lineage>
</organism>
<keyword evidence="8" id="KW-1185">Reference proteome</keyword>
<dbReference type="EMBL" id="FUYM01000003">
    <property type="protein sequence ID" value="SKB50394.1"/>
    <property type="molecule type" value="Genomic_DNA"/>
</dbReference>
<evidence type="ECO:0000256" key="3">
    <source>
        <dbReference type="ARBA" id="ARBA00023159"/>
    </source>
</evidence>
<accession>A0A1T5BTB2</accession>
<protein>
    <submittedName>
        <fullName evidence="7">Transcriptional regulator, AraC family</fullName>
    </submittedName>
</protein>
<evidence type="ECO:0000313" key="7">
    <source>
        <dbReference type="EMBL" id="SKB50394.1"/>
    </source>
</evidence>
<dbReference type="Proteomes" id="UP000189818">
    <property type="component" value="Unassembled WGS sequence"/>
</dbReference>
<evidence type="ECO:0000256" key="5">
    <source>
        <dbReference type="SAM" id="MobiDB-lite"/>
    </source>
</evidence>
<dbReference type="OrthoDB" id="7285481at2"/>
<dbReference type="SMART" id="SM00342">
    <property type="entry name" value="HTH_ARAC"/>
    <property type="match status" value="1"/>
</dbReference>
<dbReference type="GO" id="GO:0043565">
    <property type="term" value="F:sequence-specific DNA binding"/>
    <property type="evidence" value="ECO:0007669"/>
    <property type="project" value="InterPro"/>
</dbReference>
<proteinExistence type="predicted"/>
<dbReference type="RefSeq" id="WP_079647583.1">
    <property type="nucleotide sequence ID" value="NZ_FUYM01000003.1"/>
</dbReference>
<dbReference type="PANTHER" id="PTHR46796:SF12">
    <property type="entry name" value="HTH-TYPE DNA-BINDING TRANSCRIPTIONAL ACTIVATOR EUTR"/>
    <property type="match status" value="1"/>
</dbReference>
<evidence type="ECO:0000259" key="6">
    <source>
        <dbReference type="PROSITE" id="PS01124"/>
    </source>
</evidence>
<dbReference type="InterPro" id="IPR035418">
    <property type="entry name" value="AraC-bd_2"/>
</dbReference>
<evidence type="ECO:0000313" key="8">
    <source>
        <dbReference type="Proteomes" id="UP000189818"/>
    </source>
</evidence>
<evidence type="ECO:0000256" key="4">
    <source>
        <dbReference type="ARBA" id="ARBA00023163"/>
    </source>
</evidence>
<dbReference type="Pfam" id="PF12833">
    <property type="entry name" value="HTH_18"/>
    <property type="match status" value="1"/>
</dbReference>
<evidence type="ECO:0000256" key="1">
    <source>
        <dbReference type="ARBA" id="ARBA00023015"/>
    </source>
</evidence>
<dbReference type="STRING" id="439228.SAMN06295920_103264"/>
<gene>
    <name evidence="7" type="ORF">SAMN06295920_103264</name>
</gene>
<dbReference type="GO" id="GO:0003700">
    <property type="term" value="F:DNA-binding transcription factor activity"/>
    <property type="evidence" value="ECO:0007669"/>
    <property type="project" value="InterPro"/>
</dbReference>
<dbReference type="InterPro" id="IPR018060">
    <property type="entry name" value="HTH_AraC"/>
</dbReference>
<dbReference type="InterPro" id="IPR037923">
    <property type="entry name" value="HTH-like"/>
</dbReference>
<keyword evidence="4" id="KW-0804">Transcription</keyword>
<dbReference type="SUPFAM" id="SSF51215">
    <property type="entry name" value="Regulatory protein AraC"/>
    <property type="match status" value="1"/>
</dbReference>
<dbReference type="AlphaFoldDB" id="A0A1T5BTB2"/>
<sequence>MTSALSYAGAPSPPHRAHHPLAGFAPTTLRSNRVFESNDVEYTRDQISIILQPHLLSPKGRWQGTQCYVDHFPIGRVGLGTIHFGNMQVHVPSYAHYLVALCLRGNATIRADRKEYSIGGGSAHIMIPGEEMLGTFSADCEQFFVRISTEAVRAHTGFRHLVFRKELDLSSPAVMPWLQQVALIAANPRMAQMISNHPLLSSDYERLLLNLLLAGQSHCERNDAPGQIAPASVRRAEAYIHAHAADPISLSDIAAAAGVPARTLLDSFKHFRQTSPIRYLKDVRLDNARERLRQRGADTIAQVALDAGFAHLGRFAADYSKRFGELPSDTQRRR</sequence>
<dbReference type="PROSITE" id="PS01124">
    <property type="entry name" value="HTH_ARAC_FAMILY_2"/>
    <property type="match status" value="1"/>
</dbReference>
<dbReference type="Gene3D" id="1.10.10.60">
    <property type="entry name" value="Homeodomain-like"/>
    <property type="match status" value="1"/>
</dbReference>
<dbReference type="InterPro" id="IPR009057">
    <property type="entry name" value="Homeodomain-like_sf"/>
</dbReference>
<evidence type="ECO:0000256" key="2">
    <source>
        <dbReference type="ARBA" id="ARBA00023125"/>
    </source>
</evidence>
<reference evidence="8" key="1">
    <citation type="submission" date="2017-02" db="EMBL/GenBank/DDBJ databases">
        <authorList>
            <person name="Varghese N."/>
            <person name="Submissions S."/>
        </authorList>
    </citation>
    <scope>NUCLEOTIDE SEQUENCE [LARGE SCALE GENOMIC DNA]</scope>
    <source>
        <strain evidence="8">UM2</strain>
    </source>
</reference>
<keyword evidence="2" id="KW-0238">DNA-binding</keyword>
<dbReference type="PROSITE" id="PS00041">
    <property type="entry name" value="HTH_ARAC_FAMILY_1"/>
    <property type="match status" value="1"/>
</dbReference>
<dbReference type="SUPFAM" id="SSF46689">
    <property type="entry name" value="Homeodomain-like"/>
    <property type="match status" value="2"/>
</dbReference>
<dbReference type="InterPro" id="IPR018062">
    <property type="entry name" value="HTH_AraC-typ_CS"/>
</dbReference>